<name>A0A0F9FD62_9ZZZZ</name>
<comment type="caution">
    <text evidence="1">The sequence shown here is derived from an EMBL/GenBank/DDBJ whole genome shotgun (WGS) entry which is preliminary data.</text>
</comment>
<sequence>MEAKRIADLFEEIAPIEGGLQSDRERRVLGFRFGNPEIDVTGIGVA</sequence>
<proteinExistence type="predicted"/>
<evidence type="ECO:0000313" key="1">
    <source>
        <dbReference type="EMBL" id="KKL55220.1"/>
    </source>
</evidence>
<gene>
    <name evidence="1" type="ORF">LCGC14_2257600</name>
</gene>
<protein>
    <submittedName>
        <fullName evidence="1">Uncharacterized protein</fullName>
    </submittedName>
</protein>
<reference evidence="1" key="1">
    <citation type="journal article" date="2015" name="Nature">
        <title>Complex archaea that bridge the gap between prokaryotes and eukaryotes.</title>
        <authorList>
            <person name="Spang A."/>
            <person name="Saw J.H."/>
            <person name="Jorgensen S.L."/>
            <person name="Zaremba-Niedzwiedzka K."/>
            <person name="Martijn J."/>
            <person name="Lind A.E."/>
            <person name="van Eijk R."/>
            <person name="Schleper C."/>
            <person name="Guy L."/>
            <person name="Ettema T.J."/>
        </authorList>
    </citation>
    <scope>NUCLEOTIDE SEQUENCE</scope>
</reference>
<dbReference type="EMBL" id="LAZR01030917">
    <property type="protein sequence ID" value="KKL55220.1"/>
    <property type="molecule type" value="Genomic_DNA"/>
</dbReference>
<accession>A0A0F9FD62</accession>
<dbReference type="AlphaFoldDB" id="A0A0F9FD62"/>
<feature type="non-terminal residue" evidence="1">
    <location>
        <position position="46"/>
    </location>
</feature>
<organism evidence="1">
    <name type="scientific">marine sediment metagenome</name>
    <dbReference type="NCBI Taxonomy" id="412755"/>
    <lineage>
        <taxon>unclassified sequences</taxon>
        <taxon>metagenomes</taxon>
        <taxon>ecological metagenomes</taxon>
    </lineage>
</organism>